<dbReference type="Proteomes" id="UP001342826">
    <property type="component" value="Unassembled WGS sequence"/>
</dbReference>
<proteinExistence type="predicted"/>
<dbReference type="RefSeq" id="WP_082800056.1">
    <property type="nucleotide sequence ID" value="NZ_JARTFS010000006.1"/>
</dbReference>
<name>A0ABU6NWT7_9BACI</name>
<gene>
    <name evidence="1" type="ORF">P9271_09660</name>
</gene>
<sequence>MKCKPEYAANIIVGINYKNRFSWYVTDKDYWILDLIKRRDDFLRNGHEYDLDHMLMSRMHIEVINEHTVESYLTALSEHKVKSIELKKLVEKKDYEDTILSLYPSLFIDFDNRRLLSSFPETLPFERYVPSGWVGEYKPFDEYISEQDKYWIADGIDLINEAYQI</sequence>
<comment type="caution">
    <text evidence="1">The sequence shown here is derived from an EMBL/GenBank/DDBJ whole genome shotgun (WGS) entry which is preliminary data.</text>
</comment>
<evidence type="ECO:0000313" key="1">
    <source>
        <dbReference type="EMBL" id="MED4401580.1"/>
    </source>
</evidence>
<keyword evidence="2" id="KW-1185">Reference proteome</keyword>
<evidence type="ECO:0000313" key="2">
    <source>
        <dbReference type="Proteomes" id="UP001342826"/>
    </source>
</evidence>
<evidence type="ECO:0008006" key="3">
    <source>
        <dbReference type="Google" id="ProtNLM"/>
    </source>
</evidence>
<accession>A0ABU6NWT7</accession>
<protein>
    <recommendedName>
        <fullName evidence="3">Group-specific protein</fullName>
    </recommendedName>
</protein>
<dbReference type="EMBL" id="JARTFS010000006">
    <property type="protein sequence ID" value="MED4401580.1"/>
    <property type="molecule type" value="Genomic_DNA"/>
</dbReference>
<reference evidence="1 2" key="1">
    <citation type="submission" date="2023-03" db="EMBL/GenBank/DDBJ databases">
        <title>Bacillus Genome Sequencing.</title>
        <authorList>
            <person name="Dunlap C."/>
        </authorList>
    </citation>
    <scope>NUCLEOTIDE SEQUENCE [LARGE SCALE GENOMIC DNA]</scope>
    <source>
        <strain evidence="1 2">NRS-1717</strain>
    </source>
</reference>
<dbReference type="GeneID" id="301142517"/>
<organism evidence="1 2">
    <name type="scientific">Metabacillus fastidiosus</name>
    <dbReference type="NCBI Taxonomy" id="1458"/>
    <lineage>
        <taxon>Bacteria</taxon>
        <taxon>Bacillati</taxon>
        <taxon>Bacillota</taxon>
        <taxon>Bacilli</taxon>
        <taxon>Bacillales</taxon>
        <taxon>Bacillaceae</taxon>
        <taxon>Metabacillus</taxon>
    </lineage>
</organism>